<dbReference type="PROSITE" id="PS50053">
    <property type="entry name" value="UBIQUITIN_2"/>
    <property type="match status" value="1"/>
</dbReference>
<reference evidence="2" key="1">
    <citation type="submission" date="2023-07" db="EMBL/GenBank/DDBJ databases">
        <authorList>
            <person name="Xia Y."/>
        </authorList>
    </citation>
    <scope>NUCLEOTIDE SEQUENCE</scope>
    <source>
        <strain evidence="2">E</strain>
    </source>
</reference>
<dbReference type="InterPro" id="IPR000626">
    <property type="entry name" value="Ubiquitin-like_dom"/>
</dbReference>
<dbReference type="EMBL" id="OR343189">
    <property type="protein sequence ID" value="WNL50362.1"/>
    <property type="molecule type" value="Genomic_DNA"/>
</dbReference>
<feature type="domain" description="Ubiquitin-like" evidence="1">
    <location>
        <begin position="1"/>
        <end position="56"/>
    </location>
</feature>
<dbReference type="CDD" id="cd17039">
    <property type="entry name" value="Ubl_ubiquitin_like"/>
    <property type="match status" value="1"/>
</dbReference>
<protein>
    <submittedName>
        <fullName evidence="2">Ubiquitin-like protein</fullName>
    </submittedName>
</protein>
<dbReference type="InterPro" id="IPR029071">
    <property type="entry name" value="Ubiquitin-like_domsf"/>
</dbReference>
<dbReference type="SUPFAM" id="SSF54236">
    <property type="entry name" value="Ubiquitin-like"/>
    <property type="match status" value="1"/>
</dbReference>
<accession>A0AA96EMD3</accession>
<gene>
    <name evidence="2" type="ORF">MarDSR_323</name>
</gene>
<proteinExistence type="predicted"/>
<evidence type="ECO:0000313" key="2">
    <source>
        <dbReference type="EMBL" id="WNL50362.1"/>
    </source>
</evidence>
<organism evidence="2">
    <name type="scientific">Marseillevirus sp</name>
    <dbReference type="NCBI Taxonomy" id="2809551"/>
    <lineage>
        <taxon>Viruses</taxon>
        <taxon>Varidnaviria</taxon>
        <taxon>Bamfordvirae</taxon>
        <taxon>Nucleocytoviricota</taxon>
        <taxon>Megaviricetes</taxon>
        <taxon>Pimascovirales</taxon>
        <taxon>Pimascovirales incertae sedis</taxon>
        <taxon>Marseilleviridae</taxon>
        <taxon>Marseillevirus</taxon>
    </lineage>
</organism>
<name>A0AA96EMD3_9VIRU</name>
<evidence type="ECO:0000259" key="1">
    <source>
        <dbReference type="PROSITE" id="PS50053"/>
    </source>
</evidence>
<sequence>MQLFVKCYILPVREDGGVATIVVEVDGDRTVELLKCMIWQKTGVLPSKQKIRLNGKTGFIDNAKIRDVFTKASTLFLV</sequence>
<dbReference type="Gene3D" id="3.10.20.90">
    <property type="entry name" value="Phosphatidylinositol 3-kinase Catalytic Subunit, Chain A, domain 1"/>
    <property type="match status" value="1"/>
</dbReference>